<evidence type="ECO:0000256" key="2">
    <source>
        <dbReference type="SAM" id="SignalP"/>
    </source>
</evidence>
<feature type="signal peptide" evidence="2">
    <location>
        <begin position="1"/>
        <end position="16"/>
    </location>
</feature>
<feature type="region of interest" description="Disordered" evidence="1">
    <location>
        <begin position="28"/>
        <end position="109"/>
    </location>
</feature>
<reference evidence="3" key="1">
    <citation type="submission" date="2013-12" db="EMBL/GenBank/DDBJ databases">
        <authorList>
            <person name="Aslett M."/>
        </authorList>
    </citation>
    <scope>NUCLEOTIDE SEQUENCE [LARGE SCALE GENOMIC DNA]</scope>
    <source>
        <strain evidence="3">Lindley</strain>
    </source>
</reference>
<accession>A0A183C959</accession>
<dbReference type="Proteomes" id="UP000050741">
    <property type="component" value="Unassembled WGS sequence"/>
</dbReference>
<protein>
    <submittedName>
        <fullName evidence="4">Secreted protein</fullName>
    </submittedName>
</protein>
<feature type="compositionally biased region" description="Polar residues" evidence="1">
    <location>
        <begin position="28"/>
        <end position="37"/>
    </location>
</feature>
<keyword evidence="3" id="KW-1185">Reference proteome</keyword>
<name>A0A183C959_GLOPA</name>
<reference evidence="4" key="3">
    <citation type="submission" date="2016-06" db="UniProtKB">
        <authorList>
            <consortium name="WormBaseParasite"/>
        </authorList>
    </citation>
    <scope>IDENTIFICATION</scope>
</reference>
<keyword evidence="2" id="KW-0732">Signal</keyword>
<dbReference type="AlphaFoldDB" id="A0A183C959"/>
<organism evidence="3 4">
    <name type="scientific">Globodera pallida</name>
    <name type="common">Potato cyst nematode worm</name>
    <name type="synonym">Heterodera pallida</name>
    <dbReference type="NCBI Taxonomy" id="36090"/>
    <lineage>
        <taxon>Eukaryota</taxon>
        <taxon>Metazoa</taxon>
        <taxon>Ecdysozoa</taxon>
        <taxon>Nematoda</taxon>
        <taxon>Chromadorea</taxon>
        <taxon>Rhabditida</taxon>
        <taxon>Tylenchina</taxon>
        <taxon>Tylenchomorpha</taxon>
        <taxon>Tylenchoidea</taxon>
        <taxon>Heteroderidae</taxon>
        <taxon>Heteroderinae</taxon>
        <taxon>Globodera</taxon>
    </lineage>
</organism>
<feature type="chain" id="PRO_5008147242" evidence="2">
    <location>
        <begin position="17"/>
        <end position="109"/>
    </location>
</feature>
<proteinExistence type="predicted"/>
<evidence type="ECO:0000313" key="4">
    <source>
        <dbReference type="WBParaSite" id="GPLIN_000940600"/>
    </source>
</evidence>
<sequence>MFFFTFNILFFIPALSLQFVLLPVTGYSPSRNSTNIQRGAEQQPHYHPHHDNHQLQHTNNNDSDERRDSSSSSSSKTASFPRQPSKRKFHHPKMAQKPPPFDPLEASNV</sequence>
<evidence type="ECO:0000313" key="3">
    <source>
        <dbReference type="Proteomes" id="UP000050741"/>
    </source>
</evidence>
<evidence type="ECO:0000256" key="1">
    <source>
        <dbReference type="SAM" id="MobiDB-lite"/>
    </source>
</evidence>
<reference evidence="3" key="2">
    <citation type="submission" date="2014-05" db="EMBL/GenBank/DDBJ databases">
        <title>The genome and life-stage specific transcriptomes of Globodera pallida elucidate key aspects of plant parasitism by a cyst nematode.</title>
        <authorList>
            <person name="Cotton J.A."/>
            <person name="Lilley C.J."/>
            <person name="Jones L.M."/>
            <person name="Kikuchi T."/>
            <person name="Reid A.J."/>
            <person name="Thorpe P."/>
            <person name="Tsai I.J."/>
            <person name="Beasley H."/>
            <person name="Blok V."/>
            <person name="Cock P.J.A."/>
            <person name="Van den Akker S.E."/>
            <person name="Holroyd N."/>
            <person name="Hunt M."/>
            <person name="Mantelin S."/>
            <person name="Naghra H."/>
            <person name="Pain A."/>
            <person name="Palomares-Rius J.E."/>
            <person name="Zarowiecki M."/>
            <person name="Berriman M."/>
            <person name="Jones J.T."/>
            <person name="Urwin P.E."/>
        </authorList>
    </citation>
    <scope>NUCLEOTIDE SEQUENCE [LARGE SCALE GENOMIC DNA]</scope>
    <source>
        <strain evidence="3">Lindley</strain>
    </source>
</reference>
<dbReference type="WBParaSite" id="GPLIN_000940600">
    <property type="protein sequence ID" value="GPLIN_000940600"/>
    <property type="gene ID" value="GPLIN_000940600"/>
</dbReference>
<feature type="compositionally biased region" description="Basic residues" evidence="1">
    <location>
        <begin position="84"/>
        <end position="94"/>
    </location>
</feature>